<dbReference type="AlphaFoldDB" id="A0A133UQE9"/>
<proteinExistence type="predicted"/>
<gene>
    <name evidence="2" type="ORF">AKJ37_05230</name>
</gene>
<name>A0A133UQE9_9EURY</name>
<accession>A0A133UQE9</accession>
<dbReference type="EMBL" id="LHXR01000081">
    <property type="protein sequence ID" value="KXA96451.1"/>
    <property type="molecule type" value="Genomic_DNA"/>
</dbReference>
<protein>
    <submittedName>
        <fullName evidence="2">Uncharacterized protein</fullName>
    </submittedName>
</protein>
<reference evidence="2 3" key="1">
    <citation type="journal article" date="2016" name="Sci. Rep.">
        <title>Metabolic traits of an uncultured archaeal lineage -MSBL1- from brine pools of the Red Sea.</title>
        <authorList>
            <person name="Mwirichia R."/>
            <person name="Alam I."/>
            <person name="Rashid M."/>
            <person name="Vinu M."/>
            <person name="Ba-Alawi W."/>
            <person name="Anthony Kamau A."/>
            <person name="Kamanda Ngugi D."/>
            <person name="Goker M."/>
            <person name="Klenk H.P."/>
            <person name="Bajic V."/>
            <person name="Stingl U."/>
        </authorList>
    </citation>
    <scope>NUCLEOTIDE SEQUENCE [LARGE SCALE GENOMIC DNA]</scope>
    <source>
        <strain evidence="2">SCGC-AAA259I09</strain>
    </source>
</reference>
<evidence type="ECO:0000313" key="3">
    <source>
        <dbReference type="Proteomes" id="UP000070463"/>
    </source>
</evidence>
<comment type="caution">
    <text evidence="2">The sequence shown here is derived from an EMBL/GenBank/DDBJ whole genome shotgun (WGS) entry which is preliminary data.</text>
</comment>
<feature type="region of interest" description="Disordered" evidence="1">
    <location>
        <begin position="36"/>
        <end position="65"/>
    </location>
</feature>
<feature type="compositionally biased region" description="Basic and acidic residues" evidence="1">
    <location>
        <begin position="56"/>
        <end position="65"/>
    </location>
</feature>
<dbReference type="Proteomes" id="UP000070463">
    <property type="component" value="Unassembled WGS sequence"/>
</dbReference>
<sequence>MQSLKSAEFSRRIIYFSGLKSFPEFSTRRTNTWIGNPVNCRKTTSTIDGPPFQPPKKTERTPQRS</sequence>
<organism evidence="2 3">
    <name type="scientific">candidate division MSBL1 archaeon SCGC-AAA259I09</name>
    <dbReference type="NCBI Taxonomy" id="1698267"/>
    <lineage>
        <taxon>Archaea</taxon>
        <taxon>Methanobacteriati</taxon>
        <taxon>Methanobacteriota</taxon>
        <taxon>candidate division MSBL1</taxon>
    </lineage>
</organism>
<evidence type="ECO:0000313" key="2">
    <source>
        <dbReference type="EMBL" id="KXA96451.1"/>
    </source>
</evidence>
<evidence type="ECO:0000256" key="1">
    <source>
        <dbReference type="SAM" id="MobiDB-lite"/>
    </source>
</evidence>
<keyword evidence="3" id="KW-1185">Reference proteome</keyword>